<proteinExistence type="inferred from homology"/>
<feature type="domain" description="GST N-terminal" evidence="5">
    <location>
        <begin position="4"/>
        <end position="83"/>
    </location>
</feature>
<dbReference type="Gene3D" id="1.20.1050.10">
    <property type="match status" value="1"/>
</dbReference>
<dbReference type="InterPro" id="IPR004046">
    <property type="entry name" value="GST_C"/>
</dbReference>
<organism evidence="7">
    <name type="scientific">Rhizophora mucronata</name>
    <name type="common">Asiatic mangrove</name>
    <dbReference type="NCBI Taxonomy" id="61149"/>
    <lineage>
        <taxon>Eukaryota</taxon>
        <taxon>Viridiplantae</taxon>
        <taxon>Streptophyta</taxon>
        <taxon>Embryophyta</taxon>
        <taxon>Tracheophyta</taxon>
        <taxon>Spermatophyta</taxon>
        <taxon>Magnoliopsida</taxon>
        <taxon>eudicotyledons</taxon>
        <taxon>Gunneridae</taxon>
        <taxon>Pentapetalae</taxon>
        <taxon>rosids</taxon>
        <taxon>fabids</taxon>
        <taxon>Malpighiales</taxon>
        <taxon>Rhizophoraceae</taxon>
        <taxon>Rhizophora</taxon>
    </lineage>
</organism>
<evidence type="ECO:0000259" key="5">
    <source>
        <dbReference type="PROSITE" id="PS50404"/>
    </source>
</evidence>
<keyword evidence="2" id="KW-0808">Transferase</keyword>
<dbReference type="PROSITE" id="PS50404">
    <property type="entry name" value="GST_NTER"/>
    <property type="match status" value="1"/>
</dbReference>
<evidence type="ECO:0000259" key="6">
    <source>
        <dbReference type="PROSITE" id="PS50405"/>
    </source>
</evidence>
<dbReference type="AlphaFoldDB" id="A0A2P2MM40"/>
<dbReference type="SUPFAM" id="SSF47616">
    <property type="entry name" value="GST C-terminal domain-like"/>
    <property type="match status" value="1"/>
</dbReference>
<evidence type="ECO:0000256" key="4">
    <source>
        <dbReference type="RuleBase" id="RU003494"/>
    </source>
</evidence>
<dbReference type="CDD" id="cd03058">
    <property type="entry name" value="GST_N_Tau"/>
    <property type="match status" value="1"/>
</dbReference>
<dbReference type="PANTHER" id="PTHR11260:SF769">
    <property type="entry name" value="GLUTATHIONE TRANSFERASE"/>
    <property type="match status" value="1"/>
</dbReference>
<dbReference type="CDD" id="cd03185">
    <property type="entry name" value="GST_C_Tau"/>
    <property type="match status" value="1"/>
</dbReference>
<dbReference type="InterPro" id="IPR036249">
    <property type="entry name" value="Thioredoxin-like_sf"/>
</dbReference>
<dbReference type="InterPro" id="IPR045073">
    <property type="entry name" value="Omega/Tau-like"/>
</dbReference>
<dbReference type="GO" id="GO:0004364">
    <property type="term" value="F:glutathione transferase activity"/>
    <property type="evidence" value="ECO:0007669"/>
    <property type="project" value="UniProtKB-EC"/>
</dbReference>
<dbReference type="SUPFAM" id="SSF52833">
    <property type="entry name" value="Thioredoxin-like"/>
    <property type="match status" value="1"/>
</dbReference>
<feature type="domain" description="GST C-terminal" evidence="6">
    <location>
        <begin position="89"/>
        <end position="215"/>
    </location>
</feature>
<dbReference type="InterPro" id="IPR045074">
    <property type="entry name" value="GST_C_Tau"/>
</dbReference>
<dbReference type="InterPro" id="IPR010987">
    <property type="entry name" value="Glutathione-S-Trfase_C-like"/>
</dbReference>
<evidence type="ECO:0000313" key="7">
    <source>
        <dbReference type="EMBL" id="MBX31308.1"/>
    </source>
</evidence>
<dbReference type="EC" id="2.5.1.18" evidence="1"/>
<dbReference type="SFLD" id="SFLDG00358">
    <property type="entry name" value="Main_(cytGST)"/>
    <property type="match status" value="1"/>
</dbReference>
<name>A0A2P2MM40_RHIMU</name>
<dbReference type="InterPro" id="IPR036282">
    <property type="entry name" value="Glutathione-S-Trfase_C_sf"/>
</dbReference>
<dbReference type="InterPro" id="IPR004045">
    <property type="entry name" value="Glutathione_S-Trfase_N"/>
</dbReference>
<dbReference type="PROSITE" id="PS50405">
    <property type="entry name" value="GST_CTER"/>
    <property type="match status" value="1"/>
</dbReference>
<dbReference type="Pfam" id="PF00043">
    <property type="entry name" value="GST_C"/>
    <property type="match status" value="1"/>
</dbReference>
<dbReference type="Pfam" id="PF02798">
    <property type="entry name" value="GST_N"/>
    <property type="match status" value="1"/>
</dbReference>
<dbReference type="GO" id="GO:0005737">
    <property type="term" value="C:cytoplasm"/>
    <property type="evidence" value="ECO:0007669"/>
    <property type="project" value="TreeGrafter"/>
</dbReference>
<evidence type="ECO:0000256" key="2">
    <source>
        <dbReference type="ARBA" id="ARBA00022679"/>
    </source>
</evidence>
<dbReference type="Gene3D" id="3.40.30.10">
    <property type="entry name" value="Glutaredoxin"/>
    <property type="match status" value="1"/>
</dbReference>
<sequence length="215" mass="24638">MAEERIVLLDWDVSPFAARVRIALREKGLEYETKEEDLSNKSPLLLQMNPVKKQVPVLIHNGKPICESIIIVQYIDEVWDHKSPLLPSDPHHKASARFWADCVDKKIYPLARRFWSSEGADEGSIKELIDNFKIFEQELGDKPYFGGQNLGLVDLTLLPYWSFFPTFEKIGGLSMEAECPKIEAWANRCIQEKESVSKSLCDPNRVYEAISGIRK</sequence>
<dbReference type="FunFam" id="3.40.30.10:FF:000014">
    <property type="entry name" value="Tau class glutathione S-transferase"/>
    <property type="match status" value="1"/>
</dbReference>
<dbReference type="EMBL" id="GGEC01050824">
    <property type="protein sequence ID" value="MBX31308.1"/>
    <property type="molecule type" value="Transcribed_RNA"/>
</dbReference>
<evidence type="ECO:0000256" key="3">
    <source>
        <dbReference type="ARBA" id="ARBA00047960"/>
    </source>
</evidence>
<dbReference type="PANTHER" id="PTHR11260">
    <property type="entry name" value="GLUTATHIONE S-TRANSFERASE, GST, SUPERFAMILY, GST DOMAIN CONTAINING"/>
    <property type="match status" value="1"/>
</dbReference>
<dbReference type="SFLD" id="SFLDG01152">
    <property type="entry name" value="Main.3:_Omega-_and_Tau-like"/>
    <property type="match status" value="1"/>
</dbReference>
<dbReference type="InterPro" id="IPR040079">
    <property type="entry name" value="Glutathione_S-Trfase"/>
</dbReference>
<evidence type="ECO:0000256" key="1">
    <source>
        <dbReference type="ARBA" id="ARBA00012452"/>
    </source>
</evidence>
<dbReference type="GO" id="GO:0006749">
    <property type="term" value="P:glutathione metabolic process"/>
    <property type="evidence" value="ECO:0007669"/>
    <property type="project" value="InterPro"/>
</dbReference>
<protein>
    <recommendedName>
        <fullName evidence="1">glutathione transferase</fullName>
        <ecNumber evidence="1">2.5.1.18</ecNumber>
    </recommendedName>
</protein>
<dbReference type="SFLD" id="SFLDS00019">
    <property type="entry name" value="Glutathione_Transferase_(cytos"/>
    <property type="match status" value="1"/>
</dbReference>
<reference evidence="7" key="1">
    <citation type="submission" date="2018-02" db="EMBL/GenBank/DDBJ databases">
        <title>Rhizophora mucronata_Transcriptome.</title>
        <authorList>
            <person name="Meera S.P."/>
            <person name="Sreeshan A."/>
            <person name="Augustine A."/>
        </authorList>
    </citation>
    <scope>NUCLEOTIDE SEQUENCE</scope>
    <source>
        <tissue evidence="7">Leaf</tissue>
    </source>
</reference>
<comment type="similarity">
    <text evidence="4">Belongs to the GST superfamily.</text>
</comment>
<comment type="catalytic activity">
    <reaction evidence="3">
        <text>RX + glutathione = an S-substituted glutathione + a halide anion + H(+)</text>
        <dbReference type="Rhea" id="RHEA:16437"/>
        <dbReference type="ChEBI" id="CHEBI:15378"/>
        <dbReference type="ChEBI" id="CHEBI:16042"/>
        <dbReference type="ChEBI" id="CHEBI:17792"/>
        <dbReference type="ChEBI" id="CHEBI:57925"/>
        <dbReference type="ChEBI" id="CHEBI:90779"/>
        <dbReference type="EC" id="2.5.1.18"/>
    </reaction>
</comment>
<accession>A0A2P2MM40</accession>